<dbReference type="AlphaFoldDB" id="A0A6H5H6D7"/>
<dbReference type="InterPro" id="IPR003609">
    <property type="entry name" value="Pan_app"/>
</dbReference>
<name>A0A6H5H6D7_9HEMI</name>
<evidence type="ECO:0000313" key="2">
    <source>
        <dbReference type="EMBL" id="CAB0012914.1"/>
    </source>
</evidence>
<dbReference type="Pfam" id="PF00024">
    <property type="entry name" value="PAN_1"/>
    <property type="match status" value="1"/>
</dbReference>
<dbReference type="OrthoDB" id="5867217at2759"/>
<dbReference type="EMBL" id="CADCXU010025663">
    <property type="protein sequence ID" value="CAB0012914.1"/>
    <property type="molecule type" value="Genomic_DNA"/>
</dbReference>
<gene>
    <name evidence="2" type="ORF">NTEN_LOCUS17604</name>
</gene>
<protein>
    <recommendedName>
        <fullName evidence="1">Apple domain-containing protein</fullName>
    </recommendedName>
</protein>
<accession>A0A6H5H6D7</accession>
<dbReference type="PROSITE" id="PS50948">
    <property type="entry name" value="PAN"/>
    <property type="match status" value="1"/>
</dbReference>
<evidence type="ECO:0000313" key="3">
    <source>
        <dbReference type="Proteomes" id="UP000479000"/>
    </source>
</evidence>
<reference evidence="2 3" key="1">
    <citation type="submission" date="2020-02" db="EMBL/GenBank/DDBJ databases">
        <authorList>
            <person name="Ferguson B K."/>
        </authorList>
    </citation>
    <scope>NUCLEOTIDE SEQUENCE [LARGE SCALE GENOMIC DNA]</scope>
</reference>
<organism evidence="2 3">
    <name type="scientific">Nesidiocoris tenuis</name>
    <dbReference type="NCBI Taxonomy" id="355587"/>
    <lineage>
        <taxon>Eukaryota</taxon>
        <taxon>Metazoa</taxon>
        <taxon>Ecdysozoa</taxon>
        <taxon>Arthropoda</taxon>
        <taxon>Hexapoda</taxon>
        <taxon>Insecta</taxon>
        <taxon>Pterygota</taxon>
        <taxon>Neoptera</taxon>
        <taxon>Paraneoptera</taxon>
        <taxon>Hemiptera</taxon>
        <taxon>Heteroptera</taxon>
        <taxon>Panheteroptera</taxon>
        <taxon>Cimicomorpha</taxon>
        <taxon>Miridae</taxon>
        <taxon>Dicyphina</taxon>
        <taxon>Nesidiocoris</taxon>
    </lineage>
</organism>
<proteinExistence type="predicted"/>
<dbReference type="Proteomes" id="UP000479000">
    <property type="component" value="Unassembled WGS sequence"/>
</dbReference>
<sequence length="133" mass="14258">MSYFSSFVTIIILIMIRRTKMTWRLTSPPPPYLAAIAIVALALVGPATPQGTQVDITSAGEVLAECDPELLGFELVTGYVFTAPDDLLDSIPGTLMLTDCLEACHVNASCHSVNYETGLCVLFASNADNYPGK</sequence>
<evidence type="ECO:0000259" key="1">
    <source>
        <dbReference type="PROSITE" id="PS50948"/>
    </source>
</evidence>
<keyword evidence="3" id="KW-1185">Reference proteome</keyword>
<feature type="domain" description="Apple" evidence="1">
    <location>
        <begin position="66"/>
        <end position="133"/>
    </location>
</feature>